<dbReference type="InterPro" id="IPR036069">
    <property type="entry name" value="DUF34/NIF3_sf"/>
</dbReference>
<comment type="caution">
    <text evidence="5">The sequence shown here is derived from an EMBL/GenBank/DDBJ whole genome shotgun (WGS) entry which is preliminary data.</text>
</comment>
<dbReference type="OrthoDB" id="9792792at2"/>
<feature type="binding site" evidence="4">
    <location>
        <position position="65"/>
    </location>
    <ligand>
        <name>a divalent metal cation</name>
        <dbReference type="ChEBI" id="CHEBI:60240"/>
        <label>1</label>
    </ligand>
</feature>
<dbReference type="InterPro" id="IPR002678">
    <property type="entry name" value="DUF34/NIF3"/>
</dbReference>
<dbReference type="Pfam" id="PF01784">
    <property type="entry name" value="DUF34_NIF3"/>
    <property type="match status" value="1"/>
</dbReference>
<evidence type="ECO:0000256" key="1">
    <source>
        <dbReference type="ARBA" id="ARBA00006964"/>
    </source>
</evidence>
<proteinExistence type="inferred from homology"/>
<reference evidence="5 6" key="1">
    <citation type="submission" date="2015-03" db="EMBL/GenBank/DDBJ databases">
        <title>Genome sequence of Mycoplasma meleagridis strain ATCC 25294.</title>
        <authorList>
            <person name="Yacoub E."/>
            <person name="Blanchard A."/>
            <person name="Sirand-Pugnet P."/>
            <person name="Mardassi B.B.A."/>
        </authorList>
    </citation>
    <scope>NUCLEOTIDE SEQUENCE [LARGE SCALE GENOMIC DNA]</scope>
    <source>
        <strain evidence="5 6">ATCC 25294</strain>
    </source>
</reference>
<accession>A0A0F5H1X9</accession>
<gene>
    <name evidence="5" type="ORF">MMELEA_05250</name>
</gene>
<sequence length="262" mass="30343">MQIRKLCNYLFELYPLENKEIWDPSGFSVKFNLSEKLKAVVSAIDLTNEVLEKALALDANLILVHHPFRFYQTWEEEYEIAPYKKEILTILKAKRINVLAFHTNFDNASFGTSKRIVEKLGLENYLIASQNPYAAFIKYSTTPNKLIETIKNKLNLHSFRSNLNSSELNQEIKNCVVFSGSGSAIEINQMNLEGVDLFITSDIKWSDWINYNQAKIKILEIPHLDEQVFSNVIKNDVLDYFKGKKVNINVETVELKEQYHNV</sequence>
<evidence type="ECO:0000313" key="6">
    <source>
        <dbReference type="Proteomes" id="UP000033750"/>
    </source>
</evidence>
<protein>
    <recommendedName>
        <fullName evidence="2">GTP cyclohydrolase 1 type 2 homolog</fullName>
    </recommendedName>
</protein>
<dbReference type="AlphaFoldDB" id="A0A0F5H1X9"/>
<evidence type="ECO:0000256" key="2">
    <source>
        <dbReference type="ARBA" id="ARBA00022112"/>
    </source>
</evidence>
<dbReference type="GO" id="GO:0005737">
    <property type="term" value="C:cytoplasm"/>
    <property type="evidence" value="ECO:0007669"/>
    <property type="project" value="TreeGrafter"/>
</dbReference>
<evidence type="ECO:0000256" key="4">
    <source>
        <dbReference type="PIRSR" id="PIRSR602678-1"/>
    </source>
</evidence>
<feature type="binding site" evidence="4">
    <location>
        <position position="106"/>
    </location>
    <ligand>
        <name>a divalent metal cation</name>
        <dbReference type="ChEBI" id="CHEBI:60240"/>
        <label>1</label>
    </ligand>
</feature>
<keyword evidence="6" id="KW-1185">Reference proteome</keyword>
<dbReference type="Proteomes" id="UP000033750">
    <property type="component" value="Unassembled WGS sequence"/>
</dbReference>
<dbReference type="Gene3D" id="3.40.1390.30">
    <property type="entry name" value="NIF3 (NGG1p interacting factor 3)-like"/>
    <property type="match status" value="2"/>
</dbReference>
<feature type="binding site" evidence="4">
    <location>
        <position position="226"/>
    </location>
    <ligand>
        <name>a divalent metal cation</name>
        <dbReference type="ChEBI" id="CHEBI:60240"/>
        <label>1</label>
    </ligand>
</feature>
<dbReference type="SUPFAM" id="SSF102705">
    <property type="entry name" value="NIF3 (NGG1p interacting factor 3)-like"/>
    <property type="match status" value="1"/>
</dbReference>
<keyword evidence="3 4" id="KW-0479">Metal-binding</keyword>
<name>A0A0F5H1X9_9BACT</name>
<dbReference type="RefSeq" id="WP_046096937.1">
    <property type="nucleotide sequence ID" value="NZ_JZXN01000016.1"/>
</dbReference>
<dbReference type="STRING" id="29561.MM26B8_00200"/>
<dbReference type="EMBL" id="JZXN01000016">
    <property type="protein sequence ID" value="KKB26842.1"/>
    <property type="molecule type" value="Genomic_DNA"/>
</dbReference>
<feature type="binding site" evidence="4">
    <location>
        <position position="66"/>
    </location>
    <ligand>
        <name>a divalent metal cation</name>
        <dbReference type="ChEBI" id="CHEBI:60240"/>
        <label>1</label>
    </ligand>
</feature>
<dbReference type="GO" id="GO:0046872">
    <property type="term" value="F:metal ion binding"/>
    <property type="evidence" value="ECO:0007669"/>
    <property type="project" value="UniProtKB-KW"/>
</dbReference>
<organism evidence="5 6">
    <name type="scientific">Mycoplasmopsis meleagridis ATCC 25294</name>
    <dbReference type="NCBI Taxonomy" id="1264554"/>
    <lineage>
        <taxon>Bacteria</taxon>
        <taxon>Bacillati</taxon>
        <taxon>Mycoplasmatota</taxon>
        <taxon>Mycoplasmoidales</taxon>
        <taxon>Metamycoplasmataceae</taxon>
        <taxon>Mycoplasmopsis</taxon>
    </lineage>
</organism>
<dbReference type="PANTHER" id="PTHR13799">
    <property type="entry name" value="NGG1 INTERACTING FACTOR 3"/>
    <property type="match status" value="1"/>
</dbReference>
<evidence type="ECO:0000313" key="5">
    <source>
        <dbReference type="EMBL" id="KKB26842.1"/>
    </source>
</evidence>
<dbReference type="FunFam" id="3.40.1390.30:FF:000001">
    <property type="entry name" value="GTP cyclohydrolase 1 type 2"/>
    <property type="match status" value="1"/>
</dbReference>
<feature type="binding site" evidence="4">
    <location>
        <position position="223"/>
    </location>
    <ligand>
        <name>a divalent metal cation</name>
        <dbReference type="ChEBI" id="CHEBI:60240"/>
        <label>1</label>
    </ligand>
</feature>
<comment type="similarity">
    <text evidence="1">Belongs to the GTP cyclohydrolase I type 2/NIF3 family.</text>
</comment>
<dbReference type="PATRIC" id="fig|1264554.4.peg.469"/>
<dbReference type="PANTHER" id="PTHR13799:SF14">
    <property type="entry name" value="GTP CYCLOHYDROLASE 1 TYPE 2 HOMOLOG"/>
    <property type="match status" value="1"/>
</dbReference>
<evidence type="ECO:0000256" key="3">
    <source>
        <dbReference type="ARBA" id="ARBA00022723"/>
    </source>
</evidence>